<evidence type="ECO:0000256" key="5">
    <source>
        <dbReference type="ARBA" id="ARBA00022692"/>
    </source>
</evidence>
<dbReference type="InterPro" id="IPR017871">
    <property type="entry name" value="ABC_transporter-like_CS"/>
</dbReference>
<comment type="caution">
    <text evidence="13">The sequence shown here is derived from an EMBL/GenBank/DDBJ whole genome shotgun (WGS) entry which is preliminary data.</text>
</comment>
<dbReference type="GO" id="GO:0016887">
    <property type="term" value="F:ATP hydrolysis activity"/>
    <property type="evidence" value="ECO:0007669"/>
    <property type="project" value="InterPro"/>
</dbReference>
<keyword evidence="8 10" id="KW-1133">Transmembrane helix</keyword>
<evidence type="ECO:0000259" key="11">
    <source>
        <dbReference type="PROSITE" id="PS50893"/>
    </source>
</evidence>
<proteinExistence type="inferred from homology"/>
<protein>
    <submittedName>
        <fullName evidence="13">Type I secretion system permease/ATPase</fullName>
    </submittedName>
</protein>
<dbReference type="PROSITE" id="PS50929">
    <property type="entry name" value="ABC_TM1F"/>
    <property type="match status" value="1"/>
</dbReference>
<dbReference type="Gene3D" id="3.40.50.300">
    <property type="entry name" value="P-loop containing nucleotide triphosphate hydrolases"/>
    <property type="match status" value="1"/>
</dbReference>
<dbReference type="Gene3D" id="1.20.1560.10">
    <property type="entry name" value="ABC transporter type 1, transmembrane domain"/>
    <property type="match status" value="1"/>
</dbReference>
<dbReference type="InterPro" id="IPR003593">
    <property type="entry name" value="AAA+_ATPase"/>
</dbReference>
<dbReference type="PROSITE" id="PS50893">
    <property type="entry name" value="ABC_TRANSPORTER_2"/>
    <property type="match status" value="1"/>
</dbReference>
<evidence type="ECO:0000256" key="1">
    <source>
        <dbReference type="ARBA" id="ARBA00004651"/>
    </source>
</evidence>
<dbReference type="Proteomes" id="UP000317023">
    <property type="component" value="Unassembled WGS sequence"/>
</dbReference>
<dbReference type="PROSITE" id="PS00211">
    <property type="entry name" value="ABC_TRANSPORTER_1"/>
    <property type="match status" value="1"/>
</dbReference>
<sequence length="750" mass="81410">MPVSDMMGESCPDTNAAGLDIAGWSEAFQYVARHYGVPFSPGGARQLVEALRATDTEDCLTRMADKLGLRIKHAAPAPRLLTSWRLPVILQLVDGAVGVVTALAANKEASVVFSGDGGCATTLPLDILLSQTDFVIVARPQRGTVDERVDSYIAPYREHWFRTIAFRDIGSYGHVMLASLVANVLALAGVMFSMQVYDRVVPAKSFNTLYVLFIGVLLAALFDFIMRRLRTRIIDIVGKRTDMRISDLVFGHALRVKNQARPTSTGTFIAQLRDLEQVRELLTSTTVAAVADLPFFFLFLFIFWMIGGPLVIIPVAALTLLILPGLLVQRRLRSAANEAMRESSLRNAMLVEAVQGIEDIKTLQAEDHFQQRWNHYNAVSADGQLRLRSITNGLAAWSHTVQTGTFAAVVFVGAPIVMEGDMTTGSLVACSILGSRMMAPMAQLTQILGRFQQARVGLNSIDSILRMPSDHPETETRVSAPTLRGAYRIRGAAFHYGSGAGKPALAIGDLAVAAGEKVAILGKNGAGKSTLLLAMAGMVEPAAGEVLLDDLALSQIDPADVRRNVGLLTQDTRLFHGTIRENVMLGALHAPEPLLLEALAMTGADDFVRRLPRGLDHPILEGGRGLSGGQKQALLLARLLIRDPAIVLLDEPTAAMDEATERQFIARFQSWSAERTVVVATHRMRVLELVQRIIVVESGQVVLDGSKEEVLNTLRGVNKVAPPNGLRRKMPEKKPAATVAGFPFKSTEEV</sequence>
<evidence type="ECO:0000256" key="10">
    <source>
        <dbReference type="SAM" id="Phobius"/>
    </source>
</evidence>
<dbReference type="PANTHER" id="PTHR43394:SF1">
    <property type="entry name" value="ATP-BINDING CASSETTE SUB-FAMILY B MEMBER 10, MITOCHONDRIAL"/>
    <property type="match status" value="1"/>
</dbReference>
<dbReference type="InterPro" id="IPR017750">
    <property type="entry name" value="ATPase_T1SS"/>
</dbReference>
<dbReference type="Gene3D" id="3.90.70.10">
    <property type="entry name" value="Cysteine proteinases"/>
    <property type="match status" value="1"/>
</dbReference>
<keyword evidence="6" id="KW-0547">Nucleotide-binding</keyword>
<keyword evidence="3" id="KW-0813">Transport</keyword>
<dbReference type="InterPro" id="IPR036640">
    <property type="entry name" value="ABC1_TM_sf"/>
</dbReference>
<dbReference type="EMBL" id="SGOE01000006">
    <property type="protein sequence ID" value="TRB04277.1"/>
    <property type="molecule type" value="Genomic_DNA"/>
</dbReference>
<keyword evidence="7" id="KW-0067">ATP-binding</keyword>
<dbReference type="AlphaFoldDB" id="A0A546XU83"/>
<feature type="domain" description="ABC transmembrane type-1" evidence="12">
    <location>
        <begin position="175"/>
        <end position="453"/>
    </location>
</feature>
<dbReference type="InterPro" id="IPR003439">
    <property type="entry name" value="ABC_transporter-like_ATP-bd"/>
</dbReference>
<dbReference type="FunFam" id="3.40.50.300:FF:000299">
    <property type="entry name" value="ABC transporter ATP-binding protein/permease"/>
    <property type="match status" value="1"/>
</dbReference>
<dbReference type="InterPro" id="IPR039421">
    <property type="entry name" value="Type_1_exporter"/>
</dbReference>
<dbReference type="RefSeq" id="WP_142858456.1">
    <property type="nucleotide sequence ID" value="NZ_SGOE01000006.1"/>
</dbReference>
<feature type="transmembrane region" description="Helical" evidence="10">
    <location>
        <begin position="175"/>
        <end position="197"/>
    </location>
</feature>
<evidence type="ECO:0000313" key="14">
    <source>
        <dbReference type="Proteomes" id="UP000317023"/>
    </source>
</evidence>
<keyword evidence="5 10" id="KW-0812">Transmembrane</keyword>
<dbReference type="InterPro" id="IPR011527">
    <property type="entry name" value="ABC1_TM_dom"/>
</dbReference>
<comment type="subcellular location">
    <subcellularLocation>
        <location evidence="1">Cell membrane</location>
        <topology evidence="1">Multi-pass membrane protein</topology>
    </subcellularLocation>
</comment>
<dbReference type="PANTHER" id="PTHR43394">
    <property type="entry name" value="ATP-DEPENDENT PERMEASE MDL1, MITOCHONDRIAL"/>
    <property type="match status" value="1"/>
</dbReference>
<comment type="similarity">
    <text evidence="2">Belongs to the ABC transporter superfamily.</text>
</comment>
<dbReference type="GO" id="GO:0005886">
    <property type="term" value="C:plasma membrane"/>
    <property type="evidence" value="ECO:0007669"/>
    <property type="project" value="UniProtKB-SubCell"/>
</dbReference>
<evidence type="ECO:0000313" key="13">
    <source>
        <dbReference type="EMBL" id="TRB04277.1"/>
    </source>
</evidence>
<keyword evidence="4" id="KW-1003">Cell membrane</keyword>
<reference evidence="13 14" key="1">
    <citation type="journal article" date="2019" name="Appl. Microbiol. Biotechnol.">
        <title>Differential efficiency of wild type rhizogenic strains for rol gene transformation of plants.</title>
        <authorList>
            <person name="Desmet S."/>
            <person name="De Keyser E."/>
            <person name="Van Vaerenbergh J."/>
            <person name="Baeyen S."/>
            <person name="Van Huylenbroeck J."/>
            <person name="Geelen D."/>
            <person name="Dhooghe E."/>
        </authorList>
    </citation>
    <scope>NUCLEOTIDE SEQUENCE [LARGE SCALE GENOMIC DNA]</scope>
    <source>
        <strain evidence="13 14">MAFF210266</strain>
    </source>
</reference>
<evidence type="ECO:0000256" key="2">
    <source>
        <dbReference type="ARBA" id="ARBA00005417"/>
    </source>
</evidence>
<evidence type="ECO:0000256" key="6">
    <source>
        <dbReference type="ARBA" id="ARBA00022741"/>
    </source>
</evidence>
<dbReference type="Pfam" id="PF00005">
    <property type="entry name" value="ABC_tran"/>
    <property type="match status" value="1"/>
</dbReference>
<keyword evidence="9 10" id="KW-0472">Membrane</keyword>
<evidence type="ECO:0000256" key="8">
    <source>
        <dbReference type="ARBA" id="ARBA00022989"/>
    </source>
</evidence>
<dbReference type="SUPFAM" id="SSF90123">
    <property type="entry name" value="ABC transporter transmembrane region"/>
    <property type="match status" value="1"/>
</dbReference>
<evidence type="ECO:0000256" key="9">
    <source>
        <dbReference type="ARBA" id="ARBA00023136"/>
    </source>
</evidence>
<evidence type="ECO:0000259" key="12">
    <source>
        <dbReference type="PROSITE" id="PS50929"/>
    </source>
</evidence>
<name>A0A546XU83_AGRTU</name>
<dbReference type="InterPro" id="IPR027417">
    <property type="entry name" value="P-loop_NTPase"/>
</dbReference>
<evidence type="ECO:0000256" key="7">
    <source>
        <dbReference type="ARBA" id="ARBA00022840"/>
    </source>
</evidence>
<dbReference type="GO" id="GO:0015421">
    <property type="term" value="F:ABC-type oligopeptide transporter activity"/>
    <property type="evidence" value="ECO:0007669"/>
    <property type="project" value="TreeGrafter"/>
</dbReference>
<dbReference type="SUPFAM" id="SSF52540">
    <property type="entry name" value="P-loop containing nucleoside triphosphate hydrolases"/>
    <property type="match status" value="1"/>
</dbReference>
<evidence type="ECO:0000256" key="4">
    <source>
        <dbReference type="ARBA" id="ARBA00022475"/>
    </source>
</evidence>
<dbReference type="GO" id="GO:0005524">
    <property type="term" value="F:ATP binding"/>
    <property type="evidence" value="ECO:0007669"/>
    <property type="project" value="UniProtKB-KW"/>
</dbReference>
<feature type="transmembrane region" description="Helical" evidence="10">
    <location>
        <begin position="209"/>
        <end position="226"/>
    </location>
</feature>
<dbReference type="CDD" id="cd18587">
    <property type="entry name" value="ABC_6TM_LapB_like"/>
    <property type="match status" value="1"/>
</dbReference>
<dbReference type="Pfam" id="PF00664">
    <property type="entry name" value="ABC_membrane"/>
    <property type="match status" value="1"/>
</dbReference>
<accession>A0A546XU83</accession>
<evidence type="ECO:0000256" key="3">
    <source>
        <dbReference type="ARBA" id="ARBA00022448"/>
    </source>
</evidence>
<organism evidence="13 14">
    <name type="scientific">Agrobacterium tumefaciens</name>
    <dbReference type="NCBI Taxonomy" id="358"/>
    <lineage>
        <taxon>Bacteria</taxon>
        <taxon>Pseudomonadati</taxon>
        <taxon>Pseudomonadota</taxon>
        <taxon>Alphaproteobacteria</taxon>
        <taxon>Hyphomicrobiales</taxon>
        <taxon>Rhizobiaceae</taxon>
        <taxon>Rhizobium/Agrobacterium group</taxon>
        <taxon>Agrobacterium</taxon>
        <taxon>Agrobacterium tumefaciens complex</taxon>
    </lineage>
</organism>
<dbReference type="NCBIfam" id="TIGR03375">
    <property type="entry name" value="type_I_sec_LssB"/>
    <property type="match status" value="1"/>
</dbReference>
<gene>
    <name evidence="13" type="ORF">EXN61_19135</name>
</gene>
<dbReference type="SMART" id="SM00382">
    <property type="entry name" value="AAA"/>
    <property type="match status" value="1"/>
</dbReference>
<feature type="domain" description="ABC transporter" evidence="11">
    <location>
        <begin position="489"/>
        <end position="723"/>
    </location>
</feature>